<dbReference type="Proteomes" id="UP000079169">
    <property type="component" value="Unplaced"/>
</dbReference>
<keyword evidence="1" id="KW-0325">Glycoprotein</keyword>
<sequence length="95" mass="10642">MSTKVISTSYGKLKGSLKTSKYDATKYFSFQGIPYAKPPVGNLRFKAPEDLEPWEGVRDALKEGNCGPQYDMGTKIYIGDEDCLYLNVYVPNVSF</sequence>
<protein>
    <submittedName>
        <fullName evidence="4">Esterase SG1-like</fullName>
    </submittedName>
</protein>
<reference evidence="4" key="1">
    <citation type="submission" date="2025-08" db="UniProtKB">
        <authorList>
            <consortium name="RefSeq"/>
        </authorList>
    </citation>
    <scope>IDENTIFICATION</scope>
</reference>
<evidence type="ECO:0000256" key="1">
    <source>
        <dbReference type="ARBA" id="ARBA00023180"/>
    </source>
</evidence>
<name>A0A3Q0J8G3_DIACI</name>
<dbReference type="InterPro" id="IPR002018">
    <property type="entry name" value="CarbesteraseB"/>
</dbReference>
<dbReference type="STRING" id="121845.A0A3Q0J8G3"/>
<dbReference type="InterPro" id="IPR050309">
    <property type="entry name" value="Type-B_Carboxylest/Lipase"/>
</dbReference>
<accession>A0A3Q0J8G3</accession>
<keyword evidence="3" id="KW-1185">Reference proteome</keyword>
<evidence type="ECO:0000259" key="2">
    <source>
        <dbReference type="Pfam" id="PF00135"/>
    </source>
</evidence>
<dbReference type="PaxDb" id="121845-A0A3Q0J8G3"/>
<proteinExistence type="predicted"/>
<organism evidence="3 4">
    <name type="scientific">Diaphorina citri</name>
    <name type="common">Asian citrus psyllid</name>
    <dbReference type="NCBI Taxonomy" id="121845"/>
    <lineage>
        <taxon>Eukaryota</taxon>
        <taxon>Metazoa</taxon>
        <taxon>Ecdysozoa</taxon>
        <taxon>Arthropoda</taxon>
        <taxon>Hexapoda</taxon>
        <taxon>Insecta</taxon>
        <taxon>Pterygota</taxon>
        <taxon>Neoptera</taxon>
        <taxon>Paraneoptera</taxon>
        <taxon>Hemiptera</taxon>
        <taxon>Sternorrhyncha</taxon>
        <taxon>Psylloidea</taxon>
        <taxon>Psyllidae</taxon>
        <taxon>Diaphorininae</taxon>
        <taxon>Diaphorina</taxon>
    </lineage>
</organism>
<evidence type="ECO:0000313" key="3">
    <source>
        <dbReference type="Proteomes" id="UP000079169"/>
    </source>
</evidence>
<dbReference type="Gene3D" id="3.40.50.1820">
    <property type="entry name" value="alpha/beta hydrolase"/>
    <property type="match status" value="1"/>
</dbReference>
<dbReference type="RefSeq" id="XP_026684754.1">
    <property type="nucleotide sequence ID" value="XM_026828953.1"/>
</dbReference>
<dbReference type="InterPro" id="IPR019819">
    <property type="entry name" value="Carboxylesterase_B_CS"/>
</dbReference>
<dbReference type="PROSITE" id="PS00941">
    <property type="entry name" value="CARBOXYLESTERASE_B_2"/>
    <property type="match status" value="1"/>
</dbReference>
<dbReference type="GeneID" id="113470477"/>
<dbReference type="KEGG" id="dci:113470477"/>
<evidence type="ECO:0000313" key="4">
    <source>
        <dbReference type="RefSeq" id="XP_026684754.1"/>
    </source>
</evidence>
<feature type="domain" description="Carboxylesterase type B" evidence="2">
    <location>
        <begin position="3"/>
        <end position="92"/>
    </location>
</feature>
<dbReference type="AlphaFoldDB" id="A0A3Q0J8G3"/>
<dbReference type="PANTHER" id="PTHR11559">
    <property type="entry name" value="CARBOXYLESTERASE"/>
    <property type="match status" value="1"/>
</dbReference>
<dbReference type="SUPFAM" id="SSF53474">
    <property type="entry name" value="alpha/beta-Hydrolases"/>
    <property type="match status" value="1"/>
</dbReference>
<gene>
    <name evidence="4" type="primary">LOC113470477</name>
</gene>
<dbReference type="InterPro" id="IPR029058">
    <property type="entry name" value="AB_hydrolase_fold"/>
</dbReference>
<dbReference type="Pfam" id="PF00135">
    <property type="entry name" value="COesterase"/>
    <property type="match status" value="1"/>
</dbReference>